<evidence type="ECO:0000313" key="3">
    <source>
        <dbReference type="Proteomes" id="UP001231701"/>
    </source>
</evidence>
<evidence type="ECO:0000313" key="2">
    <source>
        <dbReference type="EMBL" id="WMC84088.1"/>
    </source>
</evidence>
<dbReference type="SUPFAM" id="SSF101898">
    <property type="entry name" value="NHL repeat"/>
    <property type="match status" value="1"/>
</dbReference>
<name>A0AAX3ZC59_STRRO</name>
<feature type="chain" id="PRO_5043735597" evidence="1">
    <location>
        <begin position="33"/>
        <end position="373"/>
    </location>
</feature>
<dbReference type="AlphaFoldDB" id="A0AAX3ZC59"/>
<dbReference type="Gene3D" id="2.120.10.30">
    <property type="entry name" value="TolB, C-terminal domain"/>
    <property type="match status" value="1"/>
</dbReference>
<dbReference type="NCBIfam" id="NF033206">
    <property type="entry name" value="ScyE_fam"/>
    <property type="match status" value="1"/>
</dbReference>
<dbReference type="GeneID" id="90940392"/>
<feature type="signal peptide" evidence="1">
    <location>
        <begin position="1"/>
        <end position="32"/>
    </location>
</feature>
<dbReference type="Proteomes" id="UP001231701">
    <property type="component" value="Chromosome"/>
</dbReference>
<gene>
    <name evidence="2" type="ORF">P7W03_00165</name>
</gene>
<sequence length="373" mass="37764">MANSRNSWTKILLAAGAAGAVAVPLTAGPVQAQPQAHRHGHTHTHTRTEATVTVVASQLNNPRGVTALGDGGVLVAEAGAGLADCPVDQTCVGTTGSVYKVKGSFQGRVATGLASTAKGVAPGAPISANGPSDVVPDRFGGYVVVSGLGGTTESRAALGEGAQTLGTVFRTRDHKVLADLTDHETRLNPDGGDVHANPWRLTRSGSGYLATDAGANTVVRGNADGTTATEYLLPKNELPTGAAETVPTGIAKAADGTVYVADMSGGRVGASRVWKIAPGQQPEILATGMTNLIDLDLDRDGDLIALSYSAAALAGPPQPGALFEIDADSGAVTEIPTGDQLKQPTGVAVDPCGKVYVTNNTLGTNGQLVRVNR</sequence>
<accession>A0AAX3ZC59</accession>
<keyword evidence="1" id="KW-0732">Signal</keyword>
<dbReference type="InterPro" id="IPR011042">
    <property type="entry name" value="6-blade_b-propeller_TolB-like"/>
</dbReference>
<organism evidence="2 3">
    <name type="scientific">Streptomyces rochei</name>
    <name type="common">Streptomyces parvullus</name>
    <dbReference type="NCBI Taxonomy" id="1928"/>
    <lineage>
        <taxon>Bacteria</taxon>
        <taxon>Bacillati</taxon>
        <taxon>Actinomycetota</taxon>
        <taxon>Actinomycetes</taxon>
        <taxon>Kitasatosporales</taxon>
        <taxon>Streptomycetaceae</taxon>
        <taxon>Streptomyces</taxon>
        <taxon>Streptomyces rochei group</taxon>
    </lineage>
</organism>
<protein>
    <submittedName>
        <fullName evidence="2">ScyD/ScyE family protein</fullName>
    </submittedName>
</protein>
<proteinExistence type="predicted"/>
<dbReference type="InterPro" id="IPR048031">
    <property type="entry name" value="ScyD/ScyE-like"/>
</dbReference>
<evidence type="ECO:0000256" key="1">
    <source>
        <dbReference type="SAM" id="SignalP"/>
    </source>
</evidence>
<dbReference type="EMBL" id="CP121271">
    <property type="protein sequence ID" value="WMC84088.1"/>
    <property type="molecule type" value="Genomic_DNA"/>
</dbReference>
<dbReference type="RefSeq" id="WP_306691438.1">
    <property type="nucleotide sequence ID" value="NZ_CP121271.1"/>
</dbReference>
<reference evidence="2" key="1">
    <citation type="submission" date="2023-03" db="EMBL/GenBank/DDBJ databases">
        <title>Borrelidin-producing and root-colonizing Streptomyces rochei is a potent biopesticide for soil-borne oomycete-caused plant diseases.</title>
        <authorList>
            <person name="Zhou D."/>
            <person name="Wang X."/>
            <person name="Navarro-Munoz J.C."/>
            <person name="Li W."/>
            <person name="Li J."/>
            <person name="Jiu M."/>
            <person name="Deng S."/>
            <person name="Ye Y."/>
            <person name="Daly P."/>
            <person name="Wei L."/>
        </authorList>
    </citation>
    <scope>NUCLEOTIDE SEQUENCE</scope>
    <source>
        <strain evidence="2">JK1</strain>
    </source>
</reference>